<dbReference type="AlphaFoldDB" id="A0AAW9RJF7"/>
<reference evidence="4 5" key="1">
    <citation type="submission" date="2024-02" db="EMBL/GenBank/DDBJ databases">
        <title>A novel Wenzhouxiangellaceae bacterium, isolated from coastal sediments.</title>
        <authorList>
            <person name="Du Z.-J."/>
            <person name="Ye Y.-Q."/>
            <person name="Zhang X.-Y."/>
        </authorList>
    </citation>
    <scope>NUCLEOTIDE SEQUENCE [LARGE SCALE GENOMIC DNA]</scope>
    <source>
        <strain evidence="4 5">CH-27</strain>
    </source>
</reference>
<proteinExistence type="inferred from homology"/>
<feature type="domain" description="Sulfotransferase" evidence="3">
    <location>
        <begin position="5"/>
        <end position="271"/>
    </location>
</feature>
<evidence type="ECO:0000256" key="1">
    <source>
        <dbReference type="ARBA" id="ARBA00005771"/>
    </source>
</evidence>
<dbReference type="RefSeq" id="WP_354696312.1">
    <property type="nucleotide sequence ID" value="NZ_JAZHOG010000010.1"/>
</dbReference>
<dbReference type="InterPro" id="IPR027417">
    <property type="entry name" value="P-loop_NTPase"/>
</dbReference>
<dbReference type="InterPro" id="IPR000863">
    <property type="entry name" value="Sulfotransferase_dom"/>
</dbReference>
<dbReference type="GO" id="GO:0008146">
    <property type="term" value="F:sulfotransferase activity"/>
    <property type="evidence" value="ECO:0007669"/>
    <property type="project" value="InterPro"/>
</dbReference>
<dbReference type="PANTHER" id="PTHR11783">
    <property type="entry name" value="SULFOTRANSFERASE SULT"/>
    <property type="match status" value="1"/>
</dbReference>
<dbReference type="SUPFAM" id="SSF52540">
    <property type="entry name" value="P-loop containing nucleoside triphosphate hydrolases"/>
    <property type="match status" value="1"/>
</dbReference>
<protein>
    <submittedName>
        <fullName evidence="4">Sulfotransferase domain-containing protein</fullName>
    </submittedName>
</protein>
<evidence type="ECO:0000313" key="4">
    <source>
        <dbReference type="EMBL" id="MEJ8568995.1"/>
    </source>
</evidence>
<accession>A0AAW9RJF7</accession>
<organism evidence="4 5">
    <name type="scientific">Elongatibacter sediminis</name>
    <dbReference type="NCBI Taxonomy" id="3119006"/>
    <lineage>
        <taxon>Bacteria</taxon>
        <taxon>Pseudomonadati</taxon>
        <taxon>Pseudomonadota</taxon>
        <taxon>Gammaproteobacteria</taxon>
        <taxon>Chromatiales</taxon>
        <taxon>Wenzhouxiangellaceae</taxon>
        <taxon>Elongatibacter</taxon>
    </lineage>
</organism>
<evidence type="ECO:0000259" key="3">
    <source>
        <dbReference type="Pfam" id="PF00685"/>
    </source>
</evidence>
<evidence type="ECO:0000256" key="2">
    <source>
        <dbReference type="ARBA" id="ARBA00022679"/>
    </source>
</evidence>
<sequence length="281" mass="31837">MGNIVWLASYPKSGNTWLRAFIYNLIEDPPRPGAIADLPSYFEDESKPRWYQPHAGEGGFESLSFDDAMALRPQVHQDIADSRLRGSVFTKTHNMFGQFGGASLHNIAVMAGAIYVVRNPLDVVLSVADHFGLGIDEAIDFMASEETGTPTNPENVAGYMGSWSTHVASWTVQPHPSIVVVRYEDMQDKPAKAFGSIARLLGMDRDRKRVRKAIQYSSFRVLKKQEREGGFVEKSPNSKAFFRKGVKNQWVEQLSDEQVARIVDRHREQMLRFNYVPPRFR</sequence>
<keyword evidence="5" id="KW-1185">Reference proteome</keyword>
<dbReference type="Proteomes" id="UP001359886">
    <property type="component" value="Unassembled WGS sequence"/>
</dbReference>
<name>A0AAW9RJF7_9GAMM</name>
<keyword evidence="2" id="KW-0808">Transferase</keyword>
<gene>
    <name evidence="4" type="ORF">V3330_15285</name>
</gene>
<dbReference type="Gene3D" id="3.40.50.300">
    <property type="entry name" value="P-loop containing nucleotide triphosphate hydrolases"/>
    <property type="match status" value="1"/>
</dbReference>
<evidence type="ECO:0000313" key="5">
    <source>
        <dbReference type="Proteomes" id="UP001359886"/>
    </source>
</evidence>
<dbReference type="Pfam" id="PF00685">
    <property type="entry name" value="Sulfotransfer_1"/>
    <property type="match status" value="1"/>
</dbReference>
<comment type="similarity">
    <text evidence="1">Belongs to the sulfotransferase 1 family.</text>
</comment>
<dbReference type="EMBL" id="JAZHOG010000010">
    <property type="protein sequence ID" value="MEJ8568995.1"/>
    <property type="molecule type" value="Genomic_DNA"/>
</dbReference>
<comment type="caution">
    <text evidence="4">The sequence shown here is derived from an EMBL/GenBank/DDBJ whole genome shotgun (WGS) entry which is preliminary data.</text>
</comment>